<sequence length="187" mass="20173">MSGDNPWRVPIVVMQIPEIGLHREIEAGEAERAAMAVLGDLREIVSARAAFDLTPESGGRVRVTGRVQAKVGQTCVVTLDPIESTIDETVDLTFVPPEQIRELSETVDDDGEPDPGDPPEAIERGMIDLGRVAADALFLGIDPYPRKPAAVFEPIVEPDDPGEHPFAALQALKTPAKPPRSRKPKGD</sequence>
<proteinExistence type="predicted"/>
<dbReference type="OrthoDB" id="8443793at2"/>
<evidence type="ECO:0000256" key="1">
    <source>
        <dbReference type="SAM" id="MobiDB-lite"/>
    </source>
</evidence>
<keyword evidence="3" id="KW-1185">Reference proteome</keyword>
<name>A0A1H8SYV8_9BRAD</name>
<reference evidence="3" key="1">
    <citation type="submission" date="2016-10" db="EMBL/GenBank/DDBJ databases">
        <authorList>
            <person name="Varghese N."/>
            <person name="Submissions S."/>
        </authorList>
    </citation>
    <scope>NUCLEOTIDE SEQUENCE [LARGE SCALE GENOMIC DNA]</scope>
    <source>
        <strain evidence="3">DSM 123</strain>
    </source>
</reference>
<dbReference type="RefSeq" id="WP_092684193.1">
    <property type="nucleotide sequence ID" value="NZ_FODT01000005.1"/>
</dbReference>
<dbReference type="Proteomes" id="UP000199615">
    <property type="component" value="Unassembled WGS sequence"/>
</dbReference>
<organism evidence="2 3">
    <name type="scientific">Rhodopseudomonas pseudopalustris</name>
    <dbReference type="NCBI Taxonomy" id="1513892"/>
    <lineage>
        <taxon>Bacteria</taxon>
        <taxon>Pseudomonadati</taxon>
        <taxon>Pseudomonadota</taxon>
        <taxon>Alphaproteobacteria</taxon>
        <taxon>Hyphomicrobiales</taxon>
        <taxon>Nitrobacteraceae</taxon>
        <taxon>Rhodopseudomonas</taxon>
    </lineage>
</organism>
<dbReference type="Pfam" id="PF02620">
    <property type="entry name" value="YceD"/>
    <property type="match status" value="1"/>
</dbReference>
<dbReference type="EMBL" id="FODT01000005">
    <property type="protein sequence ID" value="SEO83901.1"/>
    <property type="molecule type" value="Genomic_DNA"/>
</dbReference>
<dbReference type="InterPro" id="IPR003772">
    <property type="entry name" value="YceD"/>
</dbReference>
<gene>
    <name evidence="2" type="ORF">SAMN05444123_105136</name>
</gene>
<dbReference type="AlphaFoldDB" id="A0A1H8SYV8"/>
<evidence type="ECO:0000313" key="2">
    <source>
        <dbReference type="EMBL" id="SEO83901.1"/>
    </source>
</evidence>
<evidence type="ECO:0000313" key="3">
    <source>
        <dbReference type="Proteomes" id="UP000199615"/>
    </source>
</evidence>
<feature type="region of interest" description="Disordered" evidence="1">
    <location>
        <begin position="155"/>
        <end position="187"/>
    </location>
</feature>
<protein>
    <recommendedName>
        <fullName evidence="4">Phosphodiesterase</fullName>
    </recommendedName>
</protein>
<evidence type="ECO:0008006" key="4">
    <source>
        <dbReference type="Google" id="ProtNLM"/>
    </source>
</evidence>
<accession>A0A1H8SYV8</accession>